<reference evidence="2 3" key="1">
    <citation type="submission" date="2017-01" db="EMBL/GenBank/DDBJ databases">
        <title>The cable genome- insights into the physiology and evolution of filamentous bacteria capable of sulfide oxidation via long distance electron transfer.</title>
        <authorList>
            <person name="Schreiber L."/>
            <person name="Bjerg J.T."/>
            <person name="Boggild A."/>
            <person name="Van De Vossenberg J."/>
            <person name="Meysman F."/>
            <person name="Nielsen L.P."/>
            <person name="Schramm A."/>
            <person name="Kjeldsen K.U."/>
        </authorList>
    </citation>
    <scope>NUCLEOTIDE SEQUENCE [LARGE SCALE GENOMIC DNA]</scope>
    <source>
        <strain evidence="2">MCF</strain>
    </source>
</reference>
<gene>
    <name evidence="2" type="ORF">H206_00077</name>
</gene>
<dbReference type="EMBL" id="MTKO01000070">
    <property type="protein sequence ID" value="RWX46007.1"/>
    <property type="molecule type" value="Genomic_DNA"/>
</dbReference>
<evidence type="ECO:0000259" key="1">
    <source>
        <dbReference type="Pfam" id="PF05685"/>
    </source>
</evidence>
<evidence type="ECO:0000313" key="2">
    <source>
        <dbReference type="EMBL" id="RWX46007.1"/>
    </source>
</evidence>
<name>A0A3S3QS09_9BACT</name>
<dbReference type="CDD" id="cd06260">
    <property type="entry name" value="DUF820-like"/>
    <property type="match status" value="1"/>
</dbReference>
<keyword evidence="2" id="KW-0378">Hydrolase</keyword>
<comment type="caution">
    <text evidence="2">The sequence shown here is derived from an EMBL/GenBank/DDBJ whole genome shotgun (WGS) entry which is preliminary data.</text>
</comment>
<keyword evidence="2" id="KW-0540">Nuclease</keyword>
<dbReference type="SUPFAM" id="SSF52980">
    <property type="entry name" value="Restriction endonuclease-like"/>
    <property type="match status" value="1"/>
</dbReference>
<keyword evidence="2" id="KW-0255">Endonuclease</keyword>
<dbReference type="Gene3D" id="3.90.1570.10">
    <property type="entry name" value="tt1808, chain A"/>
    <property type="match status" value="1"/>
</dbReference>
<dbReference type="Proteomes" id="UP000287853">
    <property type="component" value="Unassembled WGS sequence"/>
</dbReference>
<organism evidence="2 3">
    <name type="scientific">Candidatus Electrothrix aarhusensis</name>
    <dbReference type="NCBI Taxonomy" id="1859131"/>
    <lineage>
        <taxon>Bacteria</taxon>
        <taxon>Pseudomonadati</taxon>
        <taxon>Thermodesulfobacteriota</taxon>
        <taxon>Desulfobulbia</taxon>
        <taxon>Desulfobulbales</taxon>
        <taxon>Desulfobulbaceae</taxon>
        <taxon>Candidatus Electrothrix</taxon>
    </lineage>
</organism>
<keyword evidence="3" id="KW-1185">Reference proteome</keyword>
<dbReference type="PANTHER" id="PTHR34107">
    <property type="entry name" value="SLL0198 PROTEIN-RELATED"/>
    <property type="match status" value="1"/>
</dbReference>
<dbReference type="InterPro" id="IPR008538">
    <property type="entry name" value="Uma2"/>
</dbReference>
<proteinExistence type="predicted"/>
<dbReference type="InterPro" id="IPR011335">
    <property type="entry name" value="Restrct_endonuc-II-like"/>
</dbReference>
<accession>A0A3S3QS09</accession>
<dbReference type="InterPro" id="IPR012296">
    <property type="entry name" value="Nuclease_put_TT1808"/>
</dbReference>
<evidence type="ECO:0000313" key="3">
    <source>
        <dbReference type="Proteomes" id="UP000287853"/>
    </source>
</evidence>
<dbReference type="PANTHER" id="PTHR34107:SF4">
    <property type="entry name" value="SLL1222 PROTEIN"/>
    <property type="match status" value="1"/>
</dbReference>
<dbReference type="Pfam" id="PF05685">
    <property type="entry name" value="Uma2"/>
    <property type="match status" value="1"/>
</dbReference>
<feature type="domain" description="Putative restriction endonuclease" evidence="1">
    <location>
        <begin position="16"/>
        <end position="140"/>
    </location>
</feature>
<dbReference type="GO" id="GO:0004519">
    <property type="term" value="F:endonuclease activity"/>
    <property type="evidence" value="ECO:0007669"/>
    <property type="project" value="UniProtKB-KW"/>
</dbReference>
<dbReference type="AlphaFoldDB" id="A0A3S3QS09"/>
<protein>
    <submittedName>
        <fullName evidence="2">Endonuclease, Uma2 family (Restriction endonuclease fold)</fullName>
    </submittedName>
</protein>
<sequence>MEWAEVINNPLLQNLPFKIELNRFGKILMTPASNQHGRIQGRMAANLINKLPNGEVITECSIQTSEGVKVADVVWASDEFIQTFAYETPYPNAPEICIEIVSPSNFKAEMTGKVELYLAKGAQEVWVIYEGGKITTYSHVGEIEKSALAPDAQNL</sequence>